<dbReference type="RefSeq" id="WP_066169845.1">
    <property type="nucleotide sequence ID" value="NZ_CP136137.1"/>
</dbReference>
<reference evidence="1 2" key="1">
    <citation type="journal article" date="2023" name="Virus Evol.">
        <title>Computational host range prediction-The good, the bad, and the ugly.</title>
        <authorList>
            <person name="Howell A.A."/>
            <person name="Versoza C.J."/>
            <person name="Pfeifer S.P."/>
        </authorList>
    </citation>
    <scope>NUCLEOTIDE SEQUENCE [LARGE SCALE GENOMIC DNA]</scope>
    <source>
        <strain evidence="1 2">1610/1b</strain>
    </source>
</reference>
<dbReference type="PANTHER" id="PTHR42830:SF2">
    <property type="entry name" value="OSMC_OHR FAMILY PROTEIN"/>
    <property type="match status" value="1"/>
</dbReference>
<dbReference type="InterPro" id="IPR015946">
    <property type="entry name" value="KH_dom-like_a/b"/>
</dbReference>
<dbReference type="Proteomes" id="UP001479933">
    <property type="component" value="Chromosome"/>
</dbReference>
<evidence type="ECO:0000313" key="2">
    <source>
        <dbReference type="Proteomes" id="UP001479933"/>
    </source>
</evidence>
<dbReference type="InterPro" id="IPR003718">
    <property type="entry name" value="OsmC/Ohr_fam"/>
</dbReference>
<sequence length="156" mass="15955">MQNSGSGGLQAEATVEWSGWGGRVRGAGGELDVATASQVELGGPGGGTNPEELLAATLANCFSSEFNAVVRARALPVSSVRTRVRTTLGVVDGRHRIVAAAMDIVVTSTAPSIDVEAAARSAADDCPVCAVLRPTVPVVVSVYVVEEGEGKDIHEL</sequence>
<dbReference type="EMBL" id="CP136137">
    <property type="protein sequence ID" value="WYY08891.1"/>
    <property type="molecule type" value="Genomic_DNA"/>
</dbReference>
<keyword evidence="2" id="KW-1185">Reference proteome</keyword>
<dbReference type="SUPFAM" id="SSF82784">
    <property type="entry name" value="OsmC-like"/>
    <property type="match status" value="1"/>
</dbReference>
<evidence type="ECO:0000313" key="1">
    <source>
        <dbReference type="EMBL" id="WYY08891.1"/>
    </source>
</evidence>
<name>A0ABZ2U7Q3_9ACTN</name>
<dbReference type="Pfam" id="PF02566">
    <property type="entry name" value="OsmC"/>
    <property type="match status" value="1"/>
</dbReference>
<organism evidence="1 2">
    <name type="scientific">Gordonia hydrophobica</name>
    <dbReference type="NCBI Taxonomy" id="40516"/>
    <lineage>
        <taxon>Bacteria</taxon>
        <taxon>Bacillati</taxon>
        <taxon>Actinomycetota</taxon>
        <taxon>Actinomycetes</taxon>
        <taxon>Mycobacteriales</taxon>
        <taxon>Gordoniaceae</taxon>
        <taxon>Gordonia</taxon>
    </lineage>
</organism>
<dbReference type="PANTHER" id="PTHR42830">
    <property type="entry name" value="OSMOTICALLY INDUCIBLE FAMILY PROTEIN"/>
    <property type="match status" value="1"/>
</dbReference>
<gene>
    <name evidence="1" type="ORF">RVF87_07500</name>
</gene>
<protein>
    <submittedName>
        <fullName evidence="1">OsmC family protein</fullName>
    </submittedName>
</protein>
<dbReference type="InterPro" id="IPR036102">
    <property type="entry name" value="OsmC/Ohrsf"/>
</dbReference>
<dbReference type="InterPro" id="IPR052707">
    <property type="entry name" value="OsmC_Ohr_Peroxiredoxin"/>
</dbReference>
<dbReference type="Gene3D" id="3.30.300.20">
    <property type="match status" value="1"/>
</dbReference>
<accession>A0ABZ2U7Q3</accession>
<proteinExistence type="predicted"/>